<dbReference type="InterPro" id="IPR014748">
    <property type="entry name" value="Enoyl-CoA_hydra_C"/>
</dbReference>
<dbReference type="HOGENOM" id="CLU_009834_7_2_5"/>
<dbReference type="PANTHER" id="PTHR43684:SF4">
    <property type="entry name" value="ENOYL-COA HYDRATASE_ISOMERASE FAMILY PROTEIN (AFU_ORTHOLOGUE AFUA_1G01890)"/>
    <property type="match status" value="1"/>
</dbReference>
<dbReference type="PhylomeDB" id="Q6N498"/>
<dbReference type="Pfam" id="PF00378">
    <property type="entry name" value="ECH_1"/>
    <property type="match status" value="1"/>
</dbReference>
<feature type="region of interest" description="Disordered" evidence="2">
    <location>
        <begin position="86"/>
        <end position="112"/>
    </location>
</feature>
<dbReference type="InterPro" id="IPR051053">
    <property type="entry name" value="ECH/Chromodomain_protein"/>
</dbReference>
<accession>Q6N498</accession>
<dbReference type="EMBL" id="BX572604">
    <property type="protein sequence ID" value="CAE28882.1"/>
    <property type="molecule type" value="Genomic_DNA"/>
</dbReference>
<dbReference type="GO" id="GO:0016829">
    <property type="term" value="F:lyase activity"/>
    <property type="evidence" value="ECO:0007669"/>
    <property type="project" value="UniProtKB-KW"/>
</dbReference>
<evidence type="ECO:0000256" key="2">
    <source>
        <dbReference type="SAM" id="MobiDB-lite"/>
    </source>
</evidence>
<dbReference type="CDD" id="cd06558">
    <property type="entry name" value="crotonase-like"/>
    <property type="match status" value="1"/>
</dbReference>
<evidence type="ECO:0000256" key="1">
    <source>
        <dbReference type="ARBA" id="ARBA00005254"/>
    </source>
</evidence>
<proteinExistence type="inferred from homology"/>
<protein>
    <submittedName>
        <fullName evidence="3">Enoyl-CoA hydratase/isomerase family protein</fullName>
        <ecNumber evidence="3">4.2.1.-</ecNumber>
    </submittedName>
</protein>
<dbReference type="eggNOG" id="COG1024">
    <property type="taxonomic scope" value="Bacteria"/>
</dbReference>
<name>Q6N498_RHOPA</name>
<dbReference type="InterPro" id="IPR029045">
    <property type="entry name" value="ClpP/crotonase-like_dom_sf"/>
</dbReference>
<dbReference type="PANTHER" id="PTHR43684">
    <property type="match status" value="1"/>
</dbReference>
<dbReference type="EC" id="4.2.1.-" evidence="3"/>
<dbReference type="SUPFAM" id="SSF52096">
    <property type="entry name" value="ClpP/crotonase"/>
    <property type="match status" value="1"/>
</dbReference>
<dbReference type="AlphaFoldDB" id="Q6N498"/>
<dbReference type="InterPro" id="IPR001753">
    <property type="entry name" value="Enoyl-CoA_hydra/iso"/>
</dbReference>
<dbReference type="STRING" id="258594.RPA3441"/>
<evidence type="ECO:0000313" key="3">
    <source>
        <dbReference type="EMBL" id="CAE28882.1"/>
    </source>
</evidence>
<organism evidence="3">
    <name type="scientific">Rhodopseudomonas palustris (strain ATCC BAA-98 / CGA009)</name>
    <dbReference type="NCBI Taxonomy" id="258594"/>
    <lineage>
        <taxon>Bacteria</taxon>
        <taxon>Pseudomonadati</taxon>
        <taxon>Pseudomonadota</taxon>
        <taxon>Alphaproteobacteria</taxon>
        <taxon>Hyphomicrobiales</taxon>
        <taxon>Nitrobacteraceae</taxon>
        <taxon>Rhodopseudomonas</taxon>
    </lineage>
</organism>
<gene>
    <name evidence="3" type="ordered locus">RPA3441</name>
</gene>
<reference evidence="3" key="1">
    <citation type="journal article" date="2004" name="Nat. Biotechnol.">
        <title>Complete genome sequence of the metabolically versatile photosynthetic bacterium Rhodopseudomonas palustris.</title>
        <authorList>
            <person name="Larimer F.W."/>
            <person name="Chain P."/>
            <person name="Hauser L."/>
            <person name="Lamerdin J."/>
            <person name="Malfatti S."/>
            <person name="Do L."/>
            <person name="Land M.L."/>
            <person name="Pelletier D.A."/>
            <person name="Beatty J.T."/>
            <person name="Lang A.S."/>
            <person name="Tabita F.R."/>
            <person name="Gibson J.L."/>
            <person name="Hanson T.E."/>
            <person name="Bobst C."/>
            <person name="Torres J.L."/>
            <person name="Peres C."/>
            <person name="Harrison F.H."/>
            <person name="Gibson J."/>
            <person name="Harwood C.S."/>
        </authorList>
    </citation>
    <scope>NUCLEOTIDE SEQUENCE [LARGE SCALE GENOMIC DNA]</scope>
    <source>
        <strain evidence="3">CGA009</strain>
    </source>
</reference>
<sequence length="309" mass="34180">MTSYKQKHAGGNQMPFETIKYEVADQILTITLNRPDKLNAFNPTMQHELIEAFDKADADDNVRAIIVTGEGRAFCAGADLSSGADTFDRDARRGPVRRNADGSADYSDPQVRDGGGQVTLRIFKCLKPVIAAVNGPAVGIGVTMQLAMDIRIASEAARFGFVFSQRGIVPEAASSWFLPRIVGISQALEWCYTGRVFPAQEALEGKLVSRVVPADQLLDTARTLAKEIAAKTAPVSVALIRQMMWRMMGADDPMEAHKIDSRGIYERGRSDDVKEGVSSFLEKRPAQFKNKVSADMPPYFPWWDEREYK</sequence>
<dbReference type="Gene3D" id="1.10.12.10">
    <property type="entry name" value="Lyase 2-enoyl-coa Hydratase, Chain A, domain 2"/>
    <property type="match status" value="1"/>
</dbReference>
<keyword evidence="3" id="KW-0456">Lyase</keyword>
<dbReference type="NCBIfam" id="NF006109">
    <property type="entry name" value="PRK08260.1"/>
    <property type="match status" value="1"/>
</dbReference>
<comment type="similarity">
    <text evidence="1">Belongs to the enoyl-CoA hydratase/isomerase family.</text>
</comment>
<dbReference type="Gene3D" id="3.90.226.10">
    <property type="entry name" value="2-enoyl-CoA Hydratase, Chain A, domain 1"/>
    <property type="match status" value="1"/>
</dbReference>